<protein>
    <recommendedName>
        <fullName evidence="10">Ion transport domain-containing protein</fullName>
    </recommendedName>
</protein>
<dbReference type="PROSITE" id="PS50088">
    <property type="entry name" value="ANK_REPEAT"/>
    <property type="match status" value="1"/>
</dbReference>
<evidence type="ECO:0000256" key="2">
    <source>
        <dbReference type="ARBA" id="ARBA00022692"/>
    </source>
</evidence>
<comment type="subcellular location">
    <subcellularLocation>
        <location evidence="1">Membrane</location>
        <topology evidence="1">Multi-pass membrane protein</topology>
    </subcellularLocation>
</comment>
<keyword evidence="6 9" id="KW-0472">Membrane</keyword>
<feature type="repeat" description="ANK" evidence="7">
    <location>
        <begin position="340"/>
        <end position="376"/>
    </location>
</feature>
<feature type="region of interest" description="Disordered" evidence="8">
    <location>
        <begin position="255"/>
        <end position="277"/>
    </location>
</feature>
<keyword evidence="2 9" id="KW-0812">Transmembrane</keyword>
<dbReference type="PANTHER" id="PTHR24153">
    <property type="entry name" value="ESPIN"/>
    <property type="match status" value="1"/>
</dbReference>
<dbReference type="InterPro" id="IPR005821">
    <property type="entry name" value="Ion_trans_dom"/>
</dbReference>
<dbReference type="SUPFAM" id="SSF48403">
    <property type="entry name" value="Ankyrin repeat"/>
    <property type="match status" value="1"/>
</dbReference>
<dbReference type="Pfam" id="PF13857">
    <property type="entry name" value="Ank_5"/>
    <property type="match status" value="1"/>
</dbReference>
<keyword evidence="3" id="KW-0677">Repeat</keyword>
<feature type="transmembrane region" description="Helical" evidence="9">
    <location>
        <begin position="617"/>
        <end position="639"/>
    </location>
</feature>
<dbReference type="GO" id="GO:0051015">
    <property type="term" value="F:actin filament binding"/>
    <property type="evidence" value="ECO:0007669"/>
    <property type="project" value="TreeGrafter"/>
</dbReference>
<name>A0A7S4JAS0_9STRA</name>
<dbReference type="GO" id="GO:0005737">
    <property type="term" value="C:cytoplasm"/>
    <property type="evidence" value="ECO:0007669"/>
    <property type="project" value="TreeGrafter"/>
</dbReference>
<dbReference type="Gene3D" id="1.25.40.20">
    <property type="entry name" value="Ankyrin repeat-containing domain"/>
    <property type="match status" value="2"/>
</dbReference>
<evidence type="ECO:0000256" key="4">
    <source>
        <dbReference type="ARBA" id="ARBA00022989"/>
    </source>
</evidence>
<evidence type="ECO:0000313" key="11">
    <source>
        <dbReference type="EMBL" id="CAE2257771.1"/>
    </source>
</evidence>
<evidence type="ECO:0000256" key="5">
    <source>
        <dbReference type="ARBA" id="ARBA00023043"/>
    </source>
</evidence>
<evidence type="ECO:0000256" key="7">
    <source>
        <dbReference type="PROSITE-ProRule" id="PRU00023"/>
    </source>
</evidence>
<evidence type="ECO:0000256" key="8">
    <source>
        <dbReference type="SAM" id="MobiDB-lite"/>
    </source>
</evidence>
<dbReference type="InterPro" id="IPR052420">
    <property type="entry name" value="Espin/Espin-like"/>
</dbReference>
<dbReference type="InterPro" id="IPR002110">
    <property type="entry name" value="Ankyrin_rpt"/>
</dbReference>
<dbReference type="EMBL" id="HBKQ01036361">
    <property type="protein sequence ID" value="CAE2257771.1"/>
    <property type="molecule type" value="Transcribed_RNA"/>
</dbReference>
<dbReference type="GO" id="GO:0016020">
    <property type="term" value="C:membrane"/>
    <property type="evidence" value="ECO:0007669"/>
    <property type="project" value="UniProtKB-SubCell"/>
</dbReference>
<organism evidence="11">
    <name type="scientific">Odontella aurita</name>
    <dbReference type="NCBI Taxonomy" id="265563"/>
    <lineage>
        <taxon>Eukaryota</taxon>
        <taxon>Sar</taxon>
        <taxon>Stramenopiles</taxon>
        <taxon>Ochrophyta</taxon>
        <taxon>Bacillariophyta</taxon>
        <taxon>Mediophyceae</taxon>
        <taxon>Biddulphiophycidae</taxon>
        <taxon>Eupodiscales</taxon>
        <taxon>Odontellaceae</taxon>
        <taxon>Odontella</taxon>
    </lineage>
</organism>
<keyword evidence="4 9" id="KW-1133">Transmembrane helix</keyword>
<dbReference type="GO" id="GO:0051017">
    <property type="term" value="P:actin filament bundle assembly"/>
    <property type="evidence" value="ECO:0007669"/>
    <property type="project" value="TreeGrafter"/>
</dbReference>
<sequence>MSFAQRRWTRGPRSLAQRGQVDSGPSGESQYDVFPSEGGGDVGGSHPFYENNPLSFREEYVRRRSICENEGGAGDGVGTSRTIGGGDQSTCLGMSTIATEEYDAIEEIARLYLICETAQHRGEAPAESHLSANGEDQADQAWESIREWLTAHPSTQERQIAATYQGHHNTAAIHLVCKFVDPPLDIVEALIACDPETVRWPDANGWLPLHHACANNASAQVLRCLVSAFPAGKTAQDTRDRTPLHFVFFRTDAATEEGAEDKGEDSGDDDAFVGSSSPARTGVDSMADIVKLLRDTGAASLPDENGMLPMHYACAYGTSTAVLRALEAAYPESIIVRDKRGRTPLHLAMVNAHRSASPSVLRFLIRNGTKLGIVDIPDNEGRLPLFILASACRNRVLSESERTNAARCLTLYLDAGPRASAEFLNAMQVLPEWLRDDAVINTHVQSVLNAKIVQRWPTAIMLLDGYALLTLVVCFAITSREYIKYLSTNDDMPPQPLPQPLTNLCVGLQILCSTYLLLHEVTQVLAMINLGSFSSWLYDKDNCLDVTVIGLTIFNSILMRADPPYMGILNTDEDPHLRILLASTQVVMWIALLFYIKSVRIGFAVFMGGVAYVTRNLVYFGLCLLVFIVAFAMMFQIIYMGSEVCLQPDKYQNGACYTDFPHCNFSTSLLKVYTMMMGEIGEECRYLYAEDLLSTNGTVENMKDASEVGSLVYALYAFIIVIILSNVLIAIVVDSYSVIKNERSAMVFWSNRLNFVAEMDAIGNFVRTLQRIFLCSGKKKDGAGAAGAPRAVHEVPGGAVITIGSEADGGVFGRESEEKVPMRDVWDAVVSLFHPDLFKEMDVHPGMIEFWFYVMLILFAAFFAVPLWLLAGWLSAGIFWPPQVRKFLFYAKQSSSATRKDVAKQMQQEADQLKKGLVRMKGDFKRDIGDGHTELLLHKAELESVQKALASDLAQVKDIMASLRESAKERVKEREERAIATEQTG</sequence>
<evidence type="ECO:0000256" key="1">
    <source>
        <dbReference type="ARBA" id="ARBA00004141"/>
    </source>
</evidence>
<dbReference type="InterPro" id="IPR036770">
    <property type="entry name" value="Ankyrin_rpt-contain_sf"/>
</dbReference>
<dbReference type="Gene3D" id="1.10.287.70">
    <property type="match status" value="1"/>
</dbReference>
<evidence type="ECO:0000256" key="6">
    <source>
        <dbReference type="ARBA" id="ARBA00023136"/>
    </source>
</evidence>
<accession>A0A7S4JAS0</accession>
<feature type="domain" description="Ion transport" evidence="10">
    <location>
        <begin position="499"/>
        <end position="743"/>
    </location>
</feature>
<dbReference type="AlphaFoldDB" id="A0A7S4JAS0"/>
<proteinExistence type="predicted"/>
<feature type="transmembrane region" description="Helical" evidence="9">
    <location>
        <begin position="850"/>
        <end position="880"/>
    </location>
</feature>
<evidence type="ECO:0000256" key="3">
    <source>
        <dbReference type="ARBA" id="ARBA00022737"/>
    </source>
</evidence>
<reference evidence="11" key="1">
    <citation type="submission" date="2021-01" db="EMBL/GenBank/DDBJ databases">
        <authorList>
            <person name="Corre E."/>
            <person name="Pelletier E."/>
            <person name="Niang G."/>
            <person name="Scheremetjew M."/>
            <person name="Finn R."/>
            <person name="Kale V."/>
            <person name="Holt S."/>
            <person name="Cochrane G."/>
            <person name="Meng A."/>
            <person name="Brown T."/>
            <person name="Cohen L."/>
        </authorList>
    </citation>
    <scope>NUCLEOTIDE SEQUENCE</scope>
    <source>
        <strain evidence="11">Isolate 1302-5</strain>
    </source>
</reference>
<evidence type="ECO:0000256" key="9">
    <source>
        <dbReference type="SAM" id="Phobius"/>
    </source>
</evidence>
<dbReference type="SMART" id="SM00248">
    <property type="entry name" value="ANK"/>
    <property type="match status" value="3"/>
</dbReference>
<feature type="region of interest" description="Disordered" evidence="8">
    <location>
        <begin position="1"/>
        <end position="50"/>
    </location>
</feature>
<feature type="transmembrane region" description="Helical" evidence="9">
    <location>
        <begin position="711"/>
        <end position="733"/>
    </location>
</feature>
<dbReference type="GO" id="GO:0005216">
    <property type="term" value="F:monoatomic ion channel activity"/>
    <property type="evidence" value="ECO:0007669"/>
    <property type="project" value="InterPro"/>
</dbReference>
<dbReference type="PANTHER" id="PTHR24153:SF8">
    <property type="entry name" value="FORKED, ISOFORM F"/>
    <property type="match status" value="1"/>
</dbReference>
<evidence type="ECO:0000259" key="10">
    <source>
        <dbReference type="Pfam" id="PF00520"/>
    </source>
</evidence>
<dbReference type="Pfam" id="PF00520">
    <property type="entry name" value="Ion_trans"/>
    <property type="match status" value="1"/>
</dbReference>
<gene>
    <name evidence="11" type="ORF">OAUR00152_LOCUS25029</name>
</gene>
<keyword evidence="5 7" id="KW-0040">ANK repeat</keyword>
<dbReference type="PROSITE" id="PS50297">
    <property type="entry name" value="ANK_REP_REGION"/>
    <property type="match status" value="1"/>
</dbReference>